<gene>
    <name evidence="5" type="ORF">DDZ15_05920</name>
</gene>
<feature type="chain" id="PRO_5016310759" description="Photosynthesis system II assembly factor Ycf48/Hcf136-like domain-containing protein" evidence="3">
    <location>
        <begin position="26"/>
        <end position="715"/>
    </location>
</feature>
<proteinExistence type="predicted"/>
<organism evidence="5 6">
    <name type="scientific">Rhodohalobacter mucosus</name>
    <dbReference type="NCBI Taxonomy" id="2079485"/>
    <lineage>
        <taxon>Bacteria</taxon>
        <taxon>Pseudomonadati</taxon>
        <taxon>Balneolota</taxon>
        <taxon>Balneolia</taxon>
        <taxon>Balneolales</taxon>
        <taxon>Balneolaceae</taxon>
        <taxon>Rhodohalobacter</taxon>
    </lineage>
</organism>
<keyword evidence="3" id="KW-0732">Signal</keyword>
<evidence type="ECO:0000259" key="4">
    <source>
        <dbReference type="Pfam" id="PF14870"/>
    </source>
</evidence>
<dbReference type="Proteomes" id="UP000245533">
    <property type="component" value="Unassembled WGS sequence"/>
</dbReference>
<dbReference type="InterPro" id="IPR028203">
    <property type="entry name" value="PSII_CF48-like_dom"/>
</dbReference>
<sequence length="715" mass="80105">MRYVPIFALVLFGLFGFSSSQPCLAQSLSIIESGSTKDLYAVYFSDQLHGWAVGEAGTILRTSDGGSNWEQIQTQYSDSFFEISFFDHQTGWIAGGGEILLFTNNAGRNWADYRPGSTGARHIHTLYSSGLNRVQAGGGPAQWFYASENSGLTWQRNTVLPEACTIRSLHFTDPDTGFFTACGAVWNSRDGGQTWMRLNSVTSHEAELHSLFMTGSDAGYAIAADDSGTFIQRIEVTQQDYELFERSESAGFTALSFLNDRTGWASAQNGGLWQTSDGGKNWEKIETGIDADLLDIHALESGTVWISGNGGTLIRLDFPVTHVDPVRIQAPDIFIESDSEAIELLNRVLKYGDFAMQLDDPLQRSNLYRRMVLVMQGIQSYYSSSRMPQGVADHLRDIPAIYFAAENNRGAEIYNRYLESPENIPDDSLHTAINHFTNAAIIMPDSSTSWLNLAYARLQSGNAESALSAAEVAFERSQPTDAGIGLYDLLIRLYMLTDQRNLARITALDANTLYPEEPIFLEYLADLEISMDDPGQSVSSGSLDRLIETYPEEPRYRYARALGVTGTAMDLFERATVLQEMIWDLDMRRFGTTDAEELKEIQGEKDRLTDEKSMVLNEAYQLTDQASRDLTVAINNDPDHTESYALSGRINVNIASFLEEIRLLTIDEEEAMRLNEEIDKRMREAADYYRQAADLDPANRVYRAELEQIKRFLNQ</sequence>
<dbReference type="GO" id="GO:0015979">
    <property type="term" value="P:photosynthesis"/>
    <property type="evidence" value="ECO:0007669"/>
    <property type="project" value="UniProtKB-KW"/>
</dbReference>
<keyword evidence="6" id="KW-1185">Reference proteome</keyword>
<dbReference type="InterPro" id="IPR011990">
    <property type="entry name" value="TPR-like_helical_dom_sf"/>
</dbReference>
<dbReference type="PANTHER" id="PTHR47199">
    <property type="entry name" value="PHOTOSYSTEM II STABILITY/ASSEMBLY FACTOR HCF136, CHLOROPLASTIC"/>
    <property type="match status" value="1"/>
</dbReference>
<dbReference type="RefSeq" id="WP_109646096.1">
    <property type="nucleotide sequence ID" value="NZ_QGGB01000005.1"/>
</dbReference>
<dbReference type="Gene3D" id="2.130.10.10">
    <property type="entry name" value="YVTN repeat-like/Quinoprotein amine dehydrogenase"/>
    <property type="match status" value="1"/>
</dbReference>
<name>A0A316TSG2_9BACT</name>
<comment type="caution">
    <text evidence="5">The sequence shown here is derived from an EMBL/GenBank/DDBJ whole genome shotgun (WGS) entry which is preliminary data.</text>
</comment>
<dbReference type="AlphaFoldDB" id="A0A316TSG2"/>
<keyword evidence="1" id="KW-0602">Photosynthesis</keyword>
<keyword evidence="2" id="KW-0604">Photosystem II</keyword>
<dbReference type="PANTHER" id="PTHR47199:SF2">
    <property type="entry name" value="PHOTOSYSTEM II STABILITY_ASSEMBLY FACTOR HCF136, CHLOROPLASTIC"/>
    <property type="match status" value="1"/>
</dbReference>
<dbReference type="SUPFAM" id="SSF110296">
    <property type="entry name" value="Oligoxyloglucan reducing end-specific cellobiohydrolase"/>
    <property type="match status" value="1"/>
</dbReference>
<protein>
    <recommendedName>
        <fullName evidence="4">Photosynthesis system II assembly factor Ycf48/Hcf136-like domain-containing protein</fullName>
    </recommendedName>
</protein>
<dbReference type="InterPro" id="IPR015943">
    <property type="entry name" value="WD40/YVTN_repeat-like_dom_sf"/>
</dbReference>
<evidence type="ECO:0000313" key="5">
    <source>
        <dbReference type="EMBL" id="PWN06808.1"/>
    </source>
</evidence>
<feature type="domain" description="Photosynthesis system II assembly factor Ycf48/Hcf136-like" evidence="4">
    <location>
        <begin position="34"/>
        <end position="111"/>
    </location>
</feature>
<evidence type="ECO:0000256" key="3">
    <source>
        <dbReference type="SAM" id="SignalP"/>
    </source>
</evidence>
<evidence type="ECO:0000256" key="2">
    <source>
        <dbReference type="ARBA" id="ARBA00023276"/>
    </source>
</evidence>
<dbReference type="OrthoDB" id="9757809at2"/>
<dbReference type="GO" id="GO:0009523">
    <property type="term" value="C:photosystem II"/>
    <property type="evidence" value="ECO:0007669"/>
    <property type="project" value="UniProtKB-KW"/>
</dbReference>
<dbReference type="SUPFAM" id="SSF48452">
    <property type="entry name" value="TPR-like"/>
    <property type="match status" value="2"/>
</dbReference>
<dbReference type="Gene3D" id="1.25.40.10">
    <property type="entry name" value="Tetratricopeptide repeat domain"/>
    <property type="match status" value="1"/>
</dbReference>
<feature type="signal peptide" evidence="3">
    <location>
        <begin position="1"/>
        <end position="25"/>
    </location>
</feature>
<dbReference type="EMBL" id="QGGB01000005">
    <property type="protein sequence ID" value="PWN06808.1"/>
    <property type="molecule type" value="Genomic_DNA"/>
</dbReference>
<reference evidence="5 6" key="1">
    <citation type="submission" date="2018-05" db="EMBL/GenBank/DDBJ databases">
        <title>Rhodohalobacter halophilus gen. nov., sp. nov., a moderately halophilic member of the family Balneolaceae.</title>
        <authorList>
            <person name="Liu Z.-W."/>
        </authorList>
    </citation>
    <scope>NUCLEOTIDE SEQUENCE [LARGE SCALE GENOMIC DNA]</scope>
    <source>
        <strain evidence="5 6">8A47</strain>
    </source>
</reference>
<evidence type="ECO:0000256" key="1">
    <source>
        <dbReference type="ARBA" id="ARBA00022531"/>
    </source>
</evidence>
<dbReference type="Pfam" id="PF14870">
    <property type="entry name" value="PSII_BNR"/>
    <property type="match status" value="1"/>
</dbReference>
<evidence type="ECO:0000313" key="6">
    <source>
        <dbReference type="Proteomes" id="UP000245533"/>
    </source>
</evidence>
<accession>A0A316TSG2</accession>